<keyword evidence="3" id="KW-0813">Transport</keyword>
<dbReference type="InterPro" id="IPR050388">
    <property type="entry name" value="ABC_Ni/Peptide_Import"/>
</dbReference>
<dbReference type="PROSITE" id="PS50893">
    <property type="entry name" value="ABC_TRANSPORTER_2"/>
    <property type="match status" value="1"/>
</dbReference>
<dbReference type="InterPro" id="IPR027417">
    <property type="entry name" value="P-loop_NTPase"/>
</dbReference>
<dbReference type="Proteomes" id="UP000477849">
    <property type="component" value="Unassembled WGS sequence"/>
</dbReference>
<proteinExistence type="inferred from homology"/>
<dbReference type="SMART" id="SM00382">
    <property type="entry name" value="AAA"/>
    <property type="match status" value="1"/>
</dbReference>
<dbReference type="AlphaFoldDB" id="A0A6M1S9M6"/>
<evidence type="ECO:0000256" key="1">
    <source>
        <dbReference type="ARBA" id="ARBA00004417"/>
    </source>
</evidence>
<keyword evidence="8" id="KW-1278">Translocase</keyword>
<evidence type="ECO:0000256" key="8">
    <source>
        <dbReference type="ARBA" id="ARBA00022967"/>
    </source>
</evidence>
<dbReference type="GO" id="GO:0005524">
    <property type="term" value="F:ATP binding"/>
    <property type="evidence" value="ECO:0007669"/>
    <property type="project" value="UniProtKB-KW"/>
</dbReference>
<dbReference type="PROSITE" id="PS00211">
    <property type="entry name" value="ABC_TRANSPORTER_1"/>
    <property type="match status" value="1"/>
</dbReference>
<evidence type="ECO:0000256" key="6">
    <source>
        <dbReference type="ARBA" id="ARBA00022741"/>
    </source>
</evidence>
<keyword evidence="5" id="KW-0997">Cell inner membrane</keyword>
<dbReference type="SUPFAM" id="SSF52540">
    <property type="entry name" value="P-loop containing nucleoside triphosphate hydrolases"/>
    <property type="match status" value="1"/>
</dbReference>
<keyword evidence="4" id="KW-1003">Cell membrane</keyword>
<dbReference type="InterPro" id="IPR017871">
    <property type="entry name" value="ABC_transporter-like_CS"/>
</dbReference>
<evidence type="ECO:0000256" key="9">
    <source>
        <dbReference type="ARBA" id="ARBA00023136"/>
    </source>
</evidence>
<keyword evidence="9" id="KW-0472">Membrane</keyword>
<dbReference type="Gene3D" id="3.40.50.300">
    <property type="entry name" value="P-loop containing nucleotide triphosphate hydrolases"/>
    <property type="match status" value="1"/>
</dbReference>
<dbReference type="RefSeq" id="WP_163901698.1">
    <property type="nucleotide sequence ID" value="NZ_CP048427.1"/>
</dbReference>
<dbReference type="InterPro" id="IPR003593">
    <property type="entry name" value="AAA+_ATPase"/>
</dbReference>
<comment type="caution">
    <text evidence="11">The sequence shown here is derived from an EMBL/GenBank/DDBJ whole genome shotgun (WGS) entry which is preliminary data.</text>
</comment>
<name>A0A6M1S9M6_9HYPH</name>
<comment type="similarity">
    <text evidence="2">Belongs to the ABC transporter superfamily.</text>
</comment>
<dbReference type="PANTHER" id="PTHR43297:SF14">
    <property type="entry name" value="ATPASE AAA-TYPE CORE DOMAIN-CONTAINING PROTEIN"/>
    <property type="match status" value="1"/>
</dbReference>
<accession>A0A6M1S9M6</accession>
<evidence type="ECO:0000256" key="5">
    <source>
        <dbReference type="ARBA" id="ARBA00022519"/>
    </source>
</evidence>
<dbReference type="InterPro" id="IPR003439">
    <property type="entry name" value="ABC_transporter-like_ATP-bd"/>
</dbReference>
<keyword evidence="12" id="KW-1185">Reference proteome</keyword>
<dbReference type="PANTHER" id="PTHR43297">
    <property type="entry name" value="OLIGOPEPTIDE TRANSPORT ATP-BINDING PROTEIN APPD"/>
    <property type="match status" value="1"/>
</dbReference>
<reference evidence="11 12" key="1">
    <citation type="submission" date="2020-02" db="EMBL/GenBank/DDBJ databases">
        <title>Genome sequence of the type strain CCBAU10050 of Rhizobium daejeonense.</title>
        <authorList>
            <person name="Gao J."/>
            <person name="Sun J."/>
        </authorList>
    </citation>
    <scope>NUCLEOTIDE SEQUENCE [LARGE SCALE GENOMIC DNA]</scope>
    <source>
        <strain evidence="11 12">CCBAU10050</strain>
    </source>
</reference>
<dbReference type="GO" id="GO:0016887">
    <property type="term" value="F:ATP hydrolysis activity"/>
    <property type="evidence" value="ECO:0007669"/>
    <property type="project" value="InterPro"/>
</dbReference>
<dbReference type="Pfam" id="PF00005">
    <property type="entry name" value="ABC_tran"/>
    <property type="match status" value="1"/>
</dbReference>
<evidence type="ECO:0000256" key="2">
    <source>
        <dbReference type="ARBA" id="ARBA00005417"/>
    </source>
</evidence>
<organism evidence="11 12">
    <name type="scientific">Rhizobium daejeonense</name>
    <dbReference type="NCBI Taxonomy" id="240521"/>
    <lineage>
        <taxon>Bacteria</taxon>
        <taxon>Pseudomonadati</taxon>
        <taxon>Pseudomonadota</taxon>
        <taxon>Alphaproteobacteria</taxon>
        <taxon>Hyphomicrobiales</taxon>
        <taxon>Rhizobiaceae</taxon>
        <taxon>Rhizobium/Agrobacterium group</taxon>
        <taxon>Rhizobium</taxon>
    </lineage>
</organism>
<dbReference type="CDD" id="cd03257">
    <property type="entry name" value="ABC_NikE_OppD_transporters"/>
    <property type="match status" value="1"/>
</dbReference>
<sequence>MNSILCAIRQLSVTYGKDTTQPAALRGVNLDVIAGERLAIIGESGSGKSTLARAIAGLLPEGSRVEGGIGWPSGGDQPKPGRDIGFIFQDPTASLDPVLTIGEQIAEGACRHLGIGWKEAFTHALELLHRVRIPHPEKALKAYPHQFSGGQRQRIAIAAAISARPSFLIADEPTSALDMVVQAEIVSLLDELVRETGMTLLFITHDLALASGFADRVAIFEGGHLVEQGPTGTVLAAPQTTYARSLIANHLDLSSPPLIGKASPL</sequence>
<dbReference type="EMBL" id="JAAKZH010000009">
    <property type="protein sequence ID" value="NGO66167.1"/>
    <property type="molecule type" value="Genomic_DNA"/>
</dbReference>
<protein>
    <submittedName>
        <fullName evidence="11">ABC transporter ATP-binding protein</fullName>
    </submittedName>
</protein>
<evidence type="ECO:0000259" key="10">
    <source>
        <dbReference type="PROSITE" id="PS50893"/>
    </source>
</evidence>
<evidence type="ECO:0000256" key="7">
    <source>
        <dbReference type="ARBA" id="ARBA00022840"/>
    </source>
</evidence>
<keyword evidence="7 11" id="KW-0067">ATP-binding</keyword>
<evidence type="ECO:0000313" key="12">
    <source>
        <dbReference type="Proteomes" id="UP000477849"/>
    </source>
</evidence>
<evidence type="ECO:0000256" key="4">
    <source>
        <dbReference type="ARBA" id="ARBA00022475"/>
    </source>
</evidence>
<gene>
    <name evidence="11" type="ORF">G6N76_21125</name>
</gene>
<dbReference type="GO" id="GO:0005886">
    <property type="term" value="C:plasma membrane"/>
    <property type="evidence" value="ECO:0007669"/>
    <property type="project" value="UniProtKB-SubCell"/>
</dbReference>
<feature type="domain" description="ABC transporter" evidence="10">
    <location>
        <begin position="8"/>
        <end position="247"/>
    </location>
</feature>
<evidence type="ECO:0000313" key="11">
    <source>
        <dbReference type="EMBL" id="NGO66167.1"/>
    </source>
</evidence>
<evidence type="ECO:0000256" key="3">
    <source>
        <dbReference type="ARBA" id="ARBA00022448"/>
    </source>
</evidence>
<keyword evidence="6" id="KW-0547">Nucleotide-binding</keyword>
<comment type="subcellular location">
    <subcellularLocation>
        <location evidence="1">Cell inner membrane</location>
        <topology evidence="1">Peripheral membrane protein</topology>
    </subcellularLocation>
</comment>